<evidence type="ECO:0000313" key="3">
    <source>
        <dbReference type="Proteomes" id="UP001499843"/>
    </source>
</evidence>
<sequence>MLFIFLGCVISGAVAGLLGRLILPGRQDIGWFATIAAGTVAAAVGTGLAYLIGFAEKGWLVFVVQIALAVGCVAVVANMSAKKSKS</sequence>
<keyword evidence="3" id="KW-1185">Reference proteome</keyword>
<gene>
    <name evidence="2" type="ORF">GCM10009850_093250</name>
</gene>
<accession>A0ABP5PQH4</accession>
<dbReference type="Proteomes" id="UP001499843">
    <property type="component" value="Unassembled WGS sequence"/>
</dbReference>
<reference evidence="3" key="1">
    <citation type="journal article" date="2019" name="Int. J. Syst. Evol. Microbiol.">
        <title>The Global Catalogue of Microorganisms (GCM) 10K type strain sequencing project: providing services to taxonomists for standard genome sequencing and annotation.</title>
        <authorList>
            <consortium name="The Broad Institute Genomics Platform"/>
            <consortium name="The Broad Institute Genome Sequencing Center for Infectious Disease"/>
            <person name="Wu L."/>
            <person name="Ma J."/>
        </authorList>
    </citation>
    <scope>NUCLEOTIDE SEQUENCE [LARGE SCALE GENOMIC DNA]</scope>
    <source>
        <strain evidence="3">JCM 16114</strain>
    </source>
</reference>
<comment type="caution">
    <text evidence="2">The sequence shown here is derived from an EMBL/GenBank/DDBJ whole genome shotgun (WGS) entry which is preliminary data.</text>
</comment>
<name>A0ABP5PQH4_9ACTN</name>
<proteinExistence type="predicted"/>
<evidence type="ECO:0000256" key="1">
    <source>
        <dbReference type="SAM" id="Phobius"/>
    </source>
</evidence>
<organism evidence="2 3">
    <name type="scientific">Nonomuraea monospora</name>
    <dbReference type="NCBI Taxonomy" id="568818"/>
    <lineage>
        <taxon>Bacteria</taxon>
        <taxon>Bacillati</taxon>
        <taxon>Actinomycetota</taxon>
        <taxon>Actinomycetes</taxon>
        <taxon>Streptosporangiales</taxon>
        <taxon>Streptosporangiaceae</taxon>
        <taxon>Nonomuraea</taxon>
    </lineage>
</organism>
<keyword evidence="1" id="KW-1133">Transmembrane helix</keyword>
<keyword evidence="1" id="KW-0472">Membrane</keyword>
<feature type="transmembrane region" description="Helical" evidence="1">
    <location>
        <begin position="31"/>
        <end position="52"/>
    </location>
</feature>
<dbReference type="RefSeq" id="WP_344490289.1">
    <property type="nucleotide sequence ID" value="NZ_BAAAQX010000036.1"/>
</dbReference>
<keyword evidence="1" id="KW-0812">Transmembrane</keyword>
<feature type="transmembrane region" description="Helical" evidence="1">
    <location>
        <begin position="59"/>
        <end position="81"/>
    </location>
</feature>
<dbReference type="EMBL" id="BAAAQX010000036">
    <property type="protein sequence ID" value="GAA2213862.1"/>
    <property type="molecule type" value="Genomic_DNA"/>
</dbReference>
<evidence type="ECO:0000313" key="2">
    <source>
        <dbReference type="EMBL" id="GAA2213862.1"/>
    </source>
</evidence>
<protein>
    <submittedName>
        <fullName evidence="2">GlsB/YeaQ/YmgE family stress response membrane protein</fullName>
    </submittedName>
</protein>